<dbReference type="InterPro" id="IPR002491">
    <property type="entry name" value="ABC_transptr_periplasmic_BD"/>
</dbReference>
<dbReference type="InterPro" id="IPR051313">
    <property type="entry name" value="Bact_iron-sidero_bind"/>
</dbReference>
<protein>
    <submittedName>
        <fullName evidence="7">Fe3+-citrate ABC transporter substrate-binding protein</fullName>
    </submittedName>
</protein>
<proteinExistence type="inferred from homology"/>
<evidence type="ECO:0000256" key="5">
    <source>
        <dbReference type="SAM" id="SignalP"/>
    </source>
</evidence>
<dbReference type="KEGG" id="dch:SY84_03120"/>
<dbReference type="AlphaFoldDB" id="A0A0F7JKW6"/>
<dbReference type="SUPFAM" id="SSF53807">
    <property type="entry name" value="Helical backbone' metal receptor"/>
    <property type="match status" value="1"/>
</dbReference>
<keyword evidence="3" id="KW-0813">Transport</keyword>
<dbReference type="Pfam" id="PF01497">
    <property type="entry name" value="Peripla_BP_2"/>
    <property type="match status" value="1"/>
</dbReference>
<dbReference type="OrthoDB" id="63946at2"/>
<evidence type="ECO:0000313" key="8">
    <source>
        <dbReference type="Proteomes" id="UP000034024"/>
    </source>
</evidence>
<comment type="subcellular location">
    <subcellularLocation>
        <location evidence="1">Cell envelope</location>
    </subcellularLocation>
</comment>
<dbReference type="GO" id="GO:1901678">
    <property type="term" value="P:iron coordination entity transport"/>
    <property type="evidence" value="ECO:0007669"/>
    <property type="project" value="UniProtKB-ARBA"/>
</dbReference>
<dbReference type="RefSeq" id="WP_046842787.1">
    <property type="nucleotide sequence ID" value="NZ_CP011389.1"/>
</dbReference>
<dbReference type="PATRIC" id="fig|1309411.5.peg.649"/>
<evidence type="ECO:0000256" key="2">
    <source>
        <dbReference type="ARBA" id="ARBA00008814"/>
    </source>
</evidence>
<accession>A0A0F7JKW6</accession>
<keyword evidence="4 5" id="KW-0732">Signal</keyword>
<evidence type="ECO:0000259" key="6">
    <source>
        <dbReference type="PROSITE" id="PS50983"/>
    </source>
</evidence>
<feature type="chain" id="PRO_5002517515" evidence="5">
    <location>
        <begin position="24"/>
        <end position="312"/>
    </location>
</feature>
<sequence>MPTRTTLLTLTAVLGSAALTASAATYPQTVTHAAGTTIIPRQPLRVVALGPHALDLLLSIGVQPVGYGEASTFLKTPAFGSPIRDIRYLGSRVTSAPVNVGDRFNPNLEILTSLRPDLIIGETYAANVYPQLSRIAPTLLLDGIDRNAWQKTLPTLARVLNREAAYRAALTTYNKGVQGTRAQLTAFSRKRVLVVWTAGGDARNTFTISGSDDWTGGLLRDVGLNVIDGQKKDAVVSVEGLAALDPDAVIVLAAGTSTPTRARAEWTAGAITSRLRASQAGQVYFFDYHLFRRIRGPIAAQLVERELLRALR</sequence>
<comment type="similarity">
    <text evidence="2">Belongs to the bacterial solute-binding protein 8 family.</text>
</comment>
<feature type="signal peptide" evidence="5">
    <location>
        <begin position="1"/>
        <end position="23"/>
    </location>
</feature>
<organism evidence="7 8">
    <name type="scientific">Deinococcus soli</name>
    <name type="common">ex Cha et al. 2016</name>
    <dbReference type="NCBI Taxonomy" id="1309411"/>
    <lineage>
        <taxon>Bacteria</taxon>
        <taxon>Thermotogati</taxon>
        <taxon>Deinococcota</taxon>
        <taxon>Deinococci</taxon>
        <taxon>Deinococcales</taxon>
        <taxon>Deinococcaceae</taxon>
        <taxon>Deinococcus</taxon>
    </lineage>
</organism>
<dbReference type="EMBL" id="CP011389">
    <property type="protein sequence ID" value="AKH16212.1"/>
    <property type="molecule type" value="Genomic_DNA"/>
</dbReference>
<name>A0A0F7JKW6_9DEIO</name>
<gene>
    <name evidence="7" type="ORF">SY84_03120</name>
</gene>
<reference evidence="7 8" key="1">
    <citation type="submission" date="2015-01" db="EMBL/GenBank/DDBJ databases">
        <title>Deinococcus soli/N5/whole genome sequencing.</title>
        <authorList>
            <person name="Kim M.K."/>
            <person name="Srinivasan S."/>
            <person name="Lee J.-J."/>
        </authorList>
    </citation>
    <scope>NUCLEOTIDE SEQUENCE [LARGE SCALE GENOMIC DNA]</scope>
    <source>
        <strain evidence="7 8">N5</strain>
    </source>
</reference>
<dbReference type="Gene3D" id="3.40.50.1980">
    <property type="entry name" value="Nitrogenase molybdenum iron protein domain"/>
    <property type="match status" value="2"/>
</dbReference>
<dbReference type="PANTHER" id="PTHR30532">
    <property type="entry name" value="IRON III DICITRATE-BINDING PERIPLASMIC PROTEIN"/>
    <property type="match status" value="1"/>
</dbReference>
<dbReference type="Proteomes" id="UP000034024">
    <property type="component" value="Chromosome"/>
</dbReference>
<dbReference type="GO" id="GO:0030288">
    <property type="term" value="C:outer membrane-bounded periplasmic space"/>
    <property type="evidence" value="ECO:0007669"/>
    <property type="project" value="TreeGrafter"/>
</dbReference>
<evidence type="ECO:0000256" key="3">
    <source>
        <dbReference type="ARBA" id="ARBA00022448"/>
    </source>
</evidence>
<evidence type="ECO:0000256" key="4">
    <source>
        <dbReference type="ARBA" id="ARBA00022729"/>
    </source>
</evidence>
<feature type="domain" description="Fe/B12 periplasmic-binding" evidence="6">
    <location>
        <begin position="45"/>
        <end position="312"/>
    </location>
</feature>
<dbReference type="CDD" id="cd01146">
    <property type="entry name" value="FhuD"/>
    <property type="match status" value="1"/>
</dbReference>
<keyword evidence="8" id="KW-1185">Reference proteome</keyword>
<dbReference type="PROSITE" id="PS50983">
    <property type="entry name" value="FE_B12_PBP"/>
    <property type="match status" value="1"/>
</dbReference>
<evidence type="ECO:0000313" key="7">
    <source>
        <dbReference type="EMBL" id="AKH16212.1"/>
    </source>
</evidence>
<evidence type="ECO:0000256" key="1">
    <source>
        <dbReference type="ARBA" id="ARBA00004196"/>
    </source>
</evidence>
<dbReference type="PANTHER" id="PTHR30532:SF24">
    <property type="entry name" value="FERRIC ENTEROBACTIN-BINDING PERIPLASMIC PROTEIN FEPB"/>
    <property type="match status" value="1"/>
</dbReference>